<keyword evidence="2" id="KW-1185">Reference proteome</keyword>
<evidence type="ECO:0000313" key="2">
    <source>
        <dbReference type="Proteomes" id="UP000593571"/>
    </source>
</evidence>
<dbReference type="EMBL" id="JACASE010000003">
    <property type="protein sequence ID" value="KAF6485281.1"/>
    <property type="molecule type" value="Genomic_DNA"/>
</dbReference>
<name>A0A7J8ILV8_ROUAE</name>
<organism evidence="1 2">
    <name type="scientific">Rousettus aegyptiacus</name>
    <name type="common">Egyptian fruit bat</name>
    <name type="synonym">Pteropus aegyptiacus</name>
    <dbReference type="NCBI Taxonomy" id="9407"/>
    <lineage>
        <taxon>Eukaryota</taxon>
        <taxon>Metazoa</taxon>
        <taxon>Chordata</taxon>
        <taxon>Craniata</taxon>
        <taxon>Vertebrata</taxon>
        <taxon>Euteleostomi</taxon>
        <taxon>Mammalia</taxon>
        <taxon>Eutheria</taxon>
        <taxon>Laurasiatheria</taxon>
        <taxon>Chiroptera</taxon>
        <taxon>Yinpterochiroptera</taxon>
        <taxon>Pteropodoidea</taxon>
        <taxon>Pteropodidae</taxon>
        <taxon>Rousettinae</taxon>
        <taxon>Rousettus</taxon>
    </lineage>
</organism>
<sequence length="138" mass="15140">MRPRGQINWQRVLRTLSCAVCKGGLFGVCLRDQEDLNCFPMVLGCQAGVSFACGMAMRLGPKAAQFYSGFSHHDSHSSNKSIFPDWALAMCSALGSALTWVHTLSPHHQPEVKIMLVPMSFPESWYLNLLVAAVGLPC</sequence>
<evidence type="ECO:0000313" key="1">
    <source>
        <dbReference type="EMBL" id="KAF6485281.1"/>
    </source>
</evidence>
<proteinExistence type="predicted"/>
<accession>A0A7J8ILV8</accession>
<reference evidence="1 2" key="1">
    <citation type="journal article" date="2020" name="Nature">
        <title>Six reference-quality genomes reveal evolution of bat adaptations.</title>
        <authorList>
            <person name="Jebb D."/>
            <person name="Huang Z."/>
            <person name="Pippel M."/>
            <person name="Hughes G.M."/>
            <person name="Lavrichenko K."/>
            <person name="Devanna P."/>
            <person name="Winkler S."/>
            <person name="Jermiin L.S."/>
            <person name="Skirmuntt E.C."/>
            <person name="Katzourakis A."/>
            <person name="Burkitt-Gray L."/>
            <person name="Ray D.A."/>
            <person name="Sullivan K.A.M."/>
            <person name="Roscito J.G."/>
            <person name="Kirilenko B.M."/>
            <person name="Davalos L.M."/>
            <person name="Corthals A.P."/>
            <person name="Power M.L."/>
            <person name="Jones G."/>
            <person name="Ransome R.D."/>
            <person name="Dechmann D.K.N."/>
            <person name="Locatelli A.G."/>
            <person name="Puechmaille S.J."/>
            <person name="Fedrigo O."/>
            <person name="Jarvis E.D."/>
            <person name="Hiller M."/>
            <person name="Vernes S.C."/>
            <person name="Myers E.W."/>
            <person name="Teeling E.C."/>
        </authorList>
    </citation>
    <scope>NUCLEOTIDE SEQUENCE [LARGE SCALE GENOMIC DNA]</scope>
    <source>
        <strain evidence="1">MRouAeg1</strain>
        <tissue evidence="1">Muscle</tissue>
    </source>
</reference>
<dbReference type="Proteomes" id="UP000593571">
    <property type="component" value="Unassembled WGS sequence"/>
</dbReference>
<gene>
    <name evidence="1" type="ORF">HJG63_010524</name>
</gene>
<comment type="caution">
    <text evidence="1">The sequence shown here is derived from an EMBL/GenBank/DDBJ whole genome shotgun (WGS) entry which is preliminary data.</text>
</comment>
<protein>
    <submittedName>
        <fullName evidence="1">Uncharacterized protein</fullName>
    </submittedName>
</protein>
<dbReference type="AlphaFoldDB" id="A0A7J8ILV8"/>